<evidence type="ECO:0000313" key="5">
    <source>
        <dbReference type="RefSeq" id="XP_033579758.1"/>
    </source>
</evidence>
<reference evidence="3 5" key="1">
    <citation type="journal article" date="2020" name="Stud. Mycol.">
        <title>101 Dothideomycetes genomes: a test case for predicting lifestyles and emergence of pathogens.</title>
        <authorList>
            <person name="Haridas S."/>
            <person name="Albert R."/>
            <person name="Binder M."/>
            <person name="Bloem J."/>
            <person name="Labutti K."/>
            <person name="Salamov A."/>
            <person name="Andreopoulos B."/>
            <person name="Baker S."/>
            <person name="Barry K."/>
            <person name="Bills G."/>
            <person name="Bluhm B."/>
            <person name="Cannon C."/>
            <person name="Castanera R."/>
            <person name="Culley D."/>
            <person name="Daum C."/>
            <person name="Ezra D."/>
            <person name="Gonzalez J."/>
            <person name="Henrissat B."/>
            <person name="Kuo A."/>
            <person name="Liang C."/>
            <person name="Lipzen A."/>
            <person name="Lutzoni F."/>
            <person name="Magnuson J."/>
            <person name="Mondo S."/>
            <person name="Nolan M."/>
            <person name="Ohm R."/>
            <person name="Pangilinan J."/>
            <person name="Park H.-J."/>
            <person name="Ramirez L."/>
            <person name="Alfaro M."/>
            <person name="Sun H."/>
            <person name="Tritt A."/>
            <person name="Yoshinaga Y."/>
            <person name="Zwiers L.-H."/>
            <person name="Turgeon B."/>
            <person name="Goodwin S."/>
            <person name="Spatafora J."/>
            <person name="Crous P."/>
            <person name="Grigoriev I."/>
        </authorList>
    </citation>
    <scope>NUCLEOTIDE SEQUENCE</scope>
    <source>
        <strain evidence="3 5">CBS 304.34</strain>
    </source>
</reference>
<feature type="compositionally biased region" description="Basic and acidic residues" evidence="1">
    <location>
        <begin position="145"/>
        <end position="158"/>
    </location>
</feature>
<evidence type="ECO:0000256" key="2">
    <source>
        <dbReference type="SAM" id="Phobius"/>
    </source>
</evidence>
<dbReference type="OrthoDB" id="3844637at2759"/>
<evidence type="ECO:0000313" key="4">
    <source>
        <dbReference type="Proteomes" id="UP000504636"/>
    </source>
</evidence>
<organism evidence="3">
    <name type="scientific">Mytilinidion resinicola</name>
    <dbReference type="NCBI Taxonomy" id="574789"/>
    <lineage>
        <taxon>Eukaryota</taxon>
        <taxon>Fungi</taxon>
        <taxon>Dikarya</taxon>
        <taxon>Ascomycota</taxon>
        <taxon>Pezizomycotina</taxon>
        <taxon>Dothideomycetes</taxon>
        <taxon>Pleosporomycetidae</taxon>
        <taxon>Mytilinidiales</taxon>
        <taxon>Mytilinidiaceae</taxon>
        <taxon>Mytilinidion</taxon>
    </lineage>
</organism>
<name>A0A6A6YXS0_9PEZI</name>
<accession>A0A6A6YXS0</accession>
<keyword evidence="4" id="KW-1185">Reference proteome</keyword>
<dbReference type="Proteomes" id="UP000504636">
    <property type="component" value="Unplaced"/>
</dbReference>
<evidence type="ECO:0000256" key="1">
    <source>
        <dbReference type="SAM" id="MobiDB-lite"/>
    </source>
</evidence>
<sequence>MAPTPALTDHTSLIAVLDNGIRRFSSGFSLLEDLEENRLSKAVAVVGDDPDTIIGNNHRKRARTILVKLLSISLEVFFLCAIGTTLDALSKLRWNLRGKRARATTTDIYANAVSNWWRTVARPEGLDQAIKHYAARLPGTAAPPDRPESLDQETEHHDDLPYGAMPQGGVSLTMPLHDLLDFLKDKYTDAPVQINCPFDECSPPSVEFGPAGWGMRMEFGLGIAKAVVEHGMQREATYIQPAEQSQ</sequence>
<protein>
    <submittedName>
        <fullName evidence="3 5">Uncharacterized protein</fullName>
    </submittedName>
</protein>
<keyword evidence="2" id="KW-1133">Transmembrane helix</keyword>
<dbReference type="AlphaFoldDB" id="A0A6A6YXS0"/>
<feature type="region of interest" description="Disordered" evidence="1">
    <location>
        <begin position="138"/>
        <end position="158"/>
    </location>
</feature>
<reference evidence="5" key="3">
    <citation type="submission" date="2025-04" db="UniProtKB">
        <authorList>
            <consortium name="RefSeq"/>
        </authorList>
    </citation>
    <scope>IDENTIFICATION</scope>
    <source>
        <strain evidence="5">CBS 304.34</strain>
    </source>
</reference>
<keyword evidence="2" id="KW-0472">Membrane</keyword>
<gene>
    <name evidence="3 5" type="ORF">BDZ99DRAFT_460169</name>
</gene>
<reference evidence="5" key="2">
    <citation type="submission" date="2020-04" db="EMBL/GenBank/DDBJ databases">
        <authorList>
            <consortium name="NCBI Genome Project"/>
        </authorList>
    </citation>
    <scope>NUCLEOTIDE SEQUENCE</scope>
    <source>
        <strain evidence="5">CBS 304.34</strain>
    </source>
</reference>
<evidence type="ECO:0000313" key="3">
    <source>
        <dbReference type="EMBL" id="KAF2812794.1"/>
    </source>
</evidence>
<dbReference type="GeneID" id="54460224"/>
<dbReference type="EMBL" id="MU003696">
    <property type="protein sequence ID" value="KAF2812794.1"/>
    <property type="molecule type" value="Genomic_DNA"/>
</dbReference>
<keyword evidence="2" id="KW-0812">Transmembrane</keyword>
<feature type="transmembrane region" description="Helical" evidence="2">
    <location>
        <begin position="65"/>
        <end position="89"/>
    </location>
</feature>
<proteinExistence type="predicted"/>
<dbReference type="RefSeq" id="XP_033579758.1">
    <property type="nucleotide sequence ID" value="XM_033719331.1"/>
</dbReference>